<evidence type="ECO:0000256" key="2">
    <source>
        <dbReference type="ARBA" id="ARBA00040720"/>
    </source>
</evidence>
<dbReference type="OrthoDB" id="275457at2759"/>
<sequence length="422" mass="47572">MWKVQSGCNFGLKTFVLSRNAIGVGHARVAVIDNSYVTGKQQQCQAVQLHQPHRCNSSASRLTDCKRGKGGRSSFSGMVATVFGCSGFFGKYVVNRLGKMGCQVICPYRGDPYDVKELKLMGDLGQILFLPIHLEDEASLRKAMQYSNVVVNLIGKNNETRNFSFEDVNYLGAQRIARLAKESGVEKLLHFSSLNACPNPAGHVLPEGSEFLRTKFKGEMAVREEFPEAIVFRPADMFGQLDHFLTLYARPYRRVAGLGGVTYIPLYKKGRTTVKQPVFASDVGDGVVKALLDPGCMGKTFDIVGPHRYRLDHLITYIYQVLRYSPSNIRLTEFNRTLPFKLQMRLINFVRPVSPPYSLDRIEREFVTDTLTPGNPTLADLGVQLTPLEHRIHWEIKPYRLYNYYWASIGEFPEPDPPPLAH</sequence>
<comment type="similarity">
    <text evidence="1">Belongs to the complex I NDUFA9 subunit family.</text>
</comment>
<dbReference type="InterPro" id="IPR036291">
    <property type="entry name" value="NAD(P)-bd_dom_sf"/>
</dbReference>
<keyword evidence="8" id="KW-1185">Reference proteome</keyword>
<comment type="caution">
    <text evidence="7">The sequence shown here is derived from an EMBL/GenBank/DDBJ whole genome shotgun (WGS) entry which is preliminary data.</text>
</comment>
<gene>
    <name evidence="7" type="ORF">BOX15_Mlig026885g4</name>
</gene>
<dbReference type="Proteomes" id="UP000215902">
    <property type="component" value="Unassembled WGS sequence"/>
</dbReference>
<evidence type="ECO:0000259" key="6">
    <source>
        <dbReference type="Pfam" id="PF01370"/>
    </source>
</evidence>
<evidence type="ECO:0000256" key="1">
    <source>
        <dbReference type="ARBA" id="ARBA00038501"/>
    </source>
</evidence>
<dbReference type="AlphaFoldDB" id="A0A267G502"/>
<evidence type="ECO:0000313" key="7">
    <source>
        <dbReference type="EMBL" id="PAA81098.1"/>
    </source>
</evidence>
<dbReference type="PANTHER" id="PTHR12126:SF11">
    <property type="entry name" value="NADH DEHYDROGENASE [UBIQUINONE] 1 ALPHA SUBCOMPLEX SUBUNIT 9, MITOCHONDRIAL"/>
    <property type="match status" value="1"/>
</dbReference>
<accession>A0A267G502</accession>
<evidence type="ECO:0000256" key="3">
    <source>
        <dbReference type="ARBA" id="ARBA00042000"/>
    </source>
</evidence>
<protein>
    <recommendedName>
        <fullName evidence="2">NADH dehydrogenase [ubiquinone] 1 alpha subcomplex subunit 9, mitochondrial</fullName>
    </recommendedName>
    <alternativeName>
        <fullName evidence="4">Complex I-39kD</fullName>
    </alternativeName>
    <alternativeName>
        <fullName evidence="3">NADH-ubiquinone oxidoreductase 39 kDa subunit</fullName>
    </alternativeName>
</protein>
<organism evidence="7 8">
    <name type="scientific">Macrostomum lignano</name>
    <dbReference type="NCBI Taxonomy" id="282301"/>
    <lineage>
        <taxon>Eukaryota</taxon>
        <taxon>Metazoa</taxon>
        <taxon>Spiralia</taxon>
        <taxon>Lophotrochozoa</taxon>
        <taxon>Platyhelminthes</taxon>
        <taxon>Rhabditophora</taxon>
        <taxon>Macrostomorpha</taxon>
        <taxon>Macrostomida</taxon>
        <taxon>Macrostomidae</taxon>
        <taxon>Macrostomum</taxon>
    </lineage>
</organism>
<evidence type="ECO:0000313" key="8">
    <source>
        <dbReference type="Proteomes" id="UP000215902"/>
    </source>
</evidence>
<dbReference type="GO" id="GO:0005739">
    <property type="term" value="C:mitochondrion"/>
    <property type="evidence" value="ECO:0007669"/>
    <property type="project" value="TreeGrafter"/>
</dbReference>
<dbReference type="Pfam" id="PF01370">
    <property type="entry name" value="Epimerase"/>
    <property type="match status" value="1"/>
</dbReference>
<proteinExistence type="inferred from homology"/>
<dbReference type="GO" id="GO:0044877">
    <property type="term" value="F:protein-containing complex binding"/>
    <property type="evidence" value="ECO:0007669"/>
    <property type="project" value="TreeGrafter"/>
</dbReference>
<name>A0A267G502_9PLAT</name>
<evidence type="ECO:0000256" key="5">
    <source>
        <dbReference type="ARBA" id="ARBA00046455"/>
    </source>
</evidence>
<dbReference type="CDD" id="cd05271">
    <property type="entry name" value="NDUFA9_like_SDR_a"/>
    <property type="match status" value="1"/>
</dbReference>
<dbReference type="STRING" id="282301.A0A267G502"/>
<dbReference type="PANTHER" id="PTHR12126">
    <property type="entry name" value="NADH-UBIQUINONE OXIDOREDUCTASE 39 KDA SUBUNIT-RELATED"/>
    <property type="match status" value="1"/>
</dbReference>
<dbReference type="InterPro" id="IPR051207">
    <property type="entry name" value="ComplexI_NDUFA9_subunit"/>
</dbReference>
<evidence type="ECO:0000256" key="4">
    <source>
        <dbReference type="ARBA" id="ARBA00043145"/>
    </source>
</evidence>
<comment type="subunit">
    <text evidence="5">Complex I is composed of 45 different subunits. This a component of the hydrophobic protein fraction. Interacts with BLOC1S1. Interacts with SLC2A4. Interacts with CLOCK. Interacts with RAB5IF.</text>
</comment>
<feature type="domain" description="NAD-dependent epimerase/dehydratase" evidence="6">
    <location>
        <begin position="81"/>
        <end position="293"/>
    </location>
</feature>
<dbReference type="InterPro" id="IPR001509">
    <property type="entry name" value="Epimerase_deHydtase"/>
</dbReference>
<reference evidence="7 8" key="1">
    <citation type="submission" date="2017-06" db="EMBL/GenBank/DDBJ databases">
        <title>A platform for efficient transgenesis in Macrostomum lignano, a flatworm model organism for stem cell research.</title>
        <authorList>
            <person name="Berezikov E."/>
        </authorList>
    </citation>
    <scope>NUCLEOTIDE SEQUENCE [LARGE SCALE GENOMIC DNA]</scope>
    <source>
        <strain evidence="7">DV1</strain>
        <tissue evidence="7">Whole organism</tissue>
    </source>
</reference>
<dbReference type="EMBL" id="NIVC01000551">
    <property type="protein sequence ID" value="PAA81098.1"/>
    <property type="molecule type" value="Genomic_DNA"/>
</dbReference>
<dbReference type="Gene3D" id="3.40.50.720">
    <property type="entry name" value="NAD(P)-binding Rossmann-like Domain"/>
    <property type="match status" value="1"/>
</dbReference>
<dbReference type="SUPFAM" id="SSF51735">
    <property type="entry name" value="NAD(P)-binding Rossmann-fold domains"/>
    <property type="match status" value="1"/>
</dbReference>